<proteinExistence type="predicted"/>
<dbReference type="AlphaFoldDB" id="A0A8C0X9A6"/>
<sequence length="78" mass="8745">MVSILKGMIIENSLAMKQVFLYMDESDALGRSSSYKSLITLMSLLAELVNVLQEQVGKLTNQNVFSLTQSRKKLHVDP</sequence>
<evidence type="ECO:0000313" key="1">
    <source>
        <dbReference type="Ensembl" id="ENSCCNP00000024294.1"/>
    </source>
</evidence>
<dbReference type="SUPFAM" id="SSF142897">
    <property type="entry name" value="TFB5-like"/>
    <property type="match status" value="1"/>
</dbReference>
<name>A0A8C0X9A6_CASCN</name>
<reference evidence="1" key="1">
    <citation type="submission" date="2023-09" db="UniProtKB">
        <authorList>
            <consortium name="Ensembl"/>
        </authorList>
    </citation>
    <scope>IDENTIFICATION</scope>
</reference>
<dbReference type="Gene3D" id="3.30.70.1220">
    <property type="entry name" value="TFB5-like"/>
    <property type="match status" value="1"/>
</dbReference>
<protein>
    <submittedName>
        <fullName evidence="1">Uncharacterized protein</fullName>
    </submittedName>
</protein>
<organism evidence="1">
    <name type="scientific">Castor canadensis</name>
    <name type="common">American beaver</name>
    <dbReference type="NCBI Taxonomy" id="51338"/>
    <lineage>
        <taxon>Eukaryota</taxon>
        <taxon>Metazoa</taxon>
        <taxon>Chordata</taxon>
        <taxon>Craniata</taxon>
        <taxon>Vertebrata</taxon>
        <taxon>Euteleostomi</taxon>
        <taxon>Mammalia</taxon>
        <taxon>Eutheria</taxon>
        <taxon>Euarchontoglires</taxon>
        <taxon>Glires</taxon>
        <taxon>Rodentia</taxon>
        <taxon>Castorimorpha</taxon>
        <taxon>Castoridae</taxon>
        <taxon>Castor</taxon>
    </lineage>
</organism>
<dbReference type="InterPro" id="IPR035935">
    <property type="entry name" value="TFB5-like_sf"/>
</dbReference>
<dbReference type="Ensembl" id="ENSCCNT00000030981.1">
    <property type="protein sequence ID" value="ENSCCNP00000024294.1"/>
    <property type="gene ID" value="ENSCCNG00000023799.1"/>
</dbReference>
<accession>A0A8C0X9A6</accession>